<evidence type="ECO:0000256" key="1">
    <source>
        <dbReference type="ARBA" id="ARBA00009269"/>
    </source>
</evidence>
<reference evidence="7" key="2">
    <citation type="submission" date="2021-03" db="EMBL/GenBank/DDBJ databases">
        <authorList>
            <person name="Jaffe A."/>
        </authorList>
    </citation>
    <scope>NUCLEOTIDE SEQUENCE</scope>
    <source>
        <strain evidence="7">RIFCSPLOWO2_01_FULL_58_19</strain>
    </source>
</reference>
<proteinExistence type="inferred from homology"/>
<reference evidence="6" key="1">
    <citation type="journal article" date="2020" name="bioRxiv">
        <title>A rank-normalized archaeal taxonomy based on genome phylogeny resolves widespread incomplete and uneven classifications.</title>
        <authorList>
            <person name="Rinke C."/>
            <person name="Chuvochina M."/>
            <person name="Mussig A.J."/>
            <person name="Chaumeil P.-A."/>
            <person name="Waite D.W."/>
            <person name="Whitman W.B."/>
            <person name="Parks D.H."/>
            <person name="Hugenholtz P."/>
        </authorList>
    </citation>
    <scope>NUCLEOTIDE SEQUENCE</scope>
    <source>
        <strain evidence="6">UBA10219</strain>
    </source>
</reference>
<accession>A0A7J4JGX1</accession>
<feature type="compositionally biased region" description="Low complexity" evidence="5">
    <location>
        <begin position="96"/>
        <end position="115"/>
    </location>
</feature>
<dbReference type="Proteomes" id="UP000678237">
    <property type="component" value="Unassembled WGS sequence"/>
</dbReference>
<evidence type="ECO:0000256" key="3">
    <source>
        <dbReference type="ARBA" id="ARBA00023274"/>
    </source>
</evidence>
<dbReference type="GO" id="GO:0006412">
    <property type="term" value="P:translation"/>
    <property type="evidence" value="ECO:0007669"/>
    <property type="project" value="InterPro"/>
</dbReference>
<name>A0A7J4JGX1_9ARCH</name>
<dbReference type="SUPFAM" id="SSF50447">
    <property type="entry name" value="Translation proteins"/>
    <property type="match status" value="1"/>
</dbReference>
<protein>
    <recommendedName>
        <fullName evidence="4">50S ribosomal protein L35Ae</fullName>
    </recommendedName>
</protein>
<dbReference type="EMBL" id="JAGVWE010000005">
    <property type="protein sequence ID" value="MBS3063374.1"/>
    <property type="molecule type" value="Genomic_DNA"/>
</dbReference>
<evidence type="ECO:0000313" key="8">
    <source>
        <dbReference type="Proteomes" id="UP000564964"/>
    </source>
</evidence>
<evidence type="ECO:0000313" key="6">
    <source>
        <dbReference type="EMBL" id="HIH16938.1"/>
    </source>
</evidence>
<evidence type="ECO:0000256" key="4">
    <source>
        <dbReference type="ARBA" id="ARBA00035543"/>
    </source>
</evidence>
<feature type="compositionally biased region" description="Basic and acidic residues" evidence="5">
    <location>
        <begin position="80"/>
        <end position="89"/>
    </location>
</feature>
<dbReference type="GO" id="GO:1990904">
    <property type="term" value="C:ribonucleoprotein complex"/>
    <property type="evidence" value="ECO:0007669"/>
    <property type="project" value="UniProtKB-KW"/>
</dbReference>
<evidence type="ECO:0000256" key="2">
    <source>
        <dbReference type="ARBA" id="ARBA00022980"/>
    </source>
</evidence>
<dbReference type="InterPro" id="IPR009000">
    <property type="entry name" value="Transl_B-barrel_sf"/>
</dbReference>
<gene>
    <name evidence="6" type="ORF">HA252_06045</name>
    <name evidence="7" type="ORF">J4203_05880</name>
</gene>
<sequence length="115" mass="11913">MKAIFLSFARGVATMNPRKWVMEVPGITSAAQAAPLAGQKVIWTSSGGKKIVGKVMGAHGDTGHIIANFKKGPPHTVRGHKAELRDKPGFGRKGAAKAPSAAKPAANPHAGAKKK</sequence>
<dbReference type="GO" id="GO:0005840">
    <property type="term" value="C:ribosome"/>
    <property type="evidence" value="ECO:0007669"/>
    <property type="project" value="UniProtKB-KW"/>
</dbReference>
<feature type="region of interest" description="Disordered" evidence="5">
    <location>
        <begin position="65"/>
        <end position="115"/>
    </location>
</feature>
<dbReference type="InterPro" id="IPR001780">
    <property type="entry name" value="Ribosomal_eL33"/>
</dbReference>
<organism evidence="6 8">
    <name type="scientific">Candidatus Iainarchaeum sp</name>
    <dbReference type="NCBI Taxonomy" id="3101447"/>
    <lineage>
        <taxon>Archaea</taxon>
        <taxon>Candidatus Iainarchaeota</taxon>
        <taxon>Candidatus Iainarchaeia</taxon>
        <taxon>Candidatus Iainarchaeales</taxon>
        <taxon>Candidatus Iainarchaeaceae</taxon>
        <taxon>Candidatus Iainarchaeum</taxon>
    </lineage>
</organism>
<comment type="caution">
    <text evidence="6">The sequence shown here is derived from an EMBL/GenBank/DDBJ whole genome shotgun (WGS) entry which is preliminary data.</text>
</comment>
<reference evidence="7" key="3">
    <citation type="submission" date="2021-05" db="EMBL/GenBank/DDBJ databases">
        <title>Protein family content uncovers lineage relationships and bacterial pathway maintenance mechanisms in DPANN archaea.</title>
        <authorList>
            <person name="Castelle C.J."/>
            <person name="Meheust R."/>
            <person name="Jaffe A.L."/>
            <person name="Seitz K."/>
            <person name="Gong X."/>
            <person name="Baker B.J."/>
            <person name="Banfield J.F."/>
        </authorList>
    </citation>
    <scope>NUCLEOTIDE SEQUENCE</scope>
    <source>
        <strain evidence="7">RIFCSPLOWO2_01_FULL_58_19</strain>
    </source>
</reference>
<dbReference type="GO" id="GO:0003735">
    <property type="term" value="F:structural constituent of ribosome"/>
    <property type="evidence" value="ECO:0007669"/>
    <property type="project" value="InterPro"/>
</dbReference>
<dbReference type="Proteomes" id="UP000564964">
    <property type="component" value="Unassembled WGS sequence"/>
</dbReference>
<evidence type="ECO:0000313" key="7">
    <source>
        <dbReference type="EMBL" id="MBS3063374.1"/>
    </source>
</evidence>
<dbReference type="Gene3D" id="2.40.10.190">
    <property type="entry name" value="translation elongation factor selb, chain A, domain 4"/>
    <property type="match status" value="1"/>
</dbReference>
<dbReference type="EMBL" id="DUGH01000145">
    <property type="protein sequence ID" value="HIH16938.1"/>
    <property type="molecule type" value="Genomic_DNA"/>
</dbReference>
<dbReference type="InterPro" id="IPR038661">
    <property type="entry name" value="Ribosomal_eL33_sf"/>
</dbReference>
<dbReference type="Pfam" id="PF01247">
    <property type="entry name" value="Ribosomal_L35Ae"/>
    <property type="match status" value="1"/>
</dbReference>
<comment type="similarity">
    <text evidence="1">Belongs to the eukaryotic ribosomal protein eL33 family.</text>
</comment>
<keyword evidence="3" id="KW-0687">Ribonucleoprotein</keyword>
<dbReference type="AlphaFoldDB" id="A0A7J4JGX1"/>
<evidence type="ECO:0000256" key="5">
    <source>
        <dbReference type="SAM" id="MobiDB-lite"/>
    </source>
</evidence>
<keyword evidence="2 6" id="KW-0689">Ribosomal protein</keyword>